<evidence type="ECO:0000259" key="1">
    <source>
        <dbReference type="PROSITE" id="PS51412"/>
    </source>
</evidence>
<dbReference type="PANTHER" id="PTHR33199">
    <property type="entry name" value="MACPF DOMAIN-CONTAINING PROTEIN CAD1"/>
    <property type="match status" value="1"/>
</dbReference>
<evidence type="ECO:0000313" key="2">
    <source>
        <dbReference type="EMBL" id="MQM07247.1"/>
    </source>
</evidence>
<dbReference type="InterPro" id="IPR020864">
    <property type="entry name" value="MACPF"/>
</dbReference>
<sequence>MPALEPRLMTPQEAAERAVRALGCGYDLADDIRLSACKRGPAGAGLVRLPGGGAGDLVLPCGVAVRDVPGAVRCDKGERTHFRSDVLSFHQMAEQFNQNLSLSGKIPSGLFNAMFDFRGCWQKDATRTKSLSFDGWFITLYSVELERTRIALDDLVIQDVPSSWDPAALAKFIEKYGTHVIAGVKMGAKDVIHIKQQYGSALTQSEVQNLLKRCADKCFSEDCNESSFRDLEPGGKSKSKQLAQWEYGPVWRPVRSPIILKDKLVNSCQQSVPFIVPLCSICRYYGFCNNADKPRMEDLHHFLEFQIPRKWAPVFSDLPLSLQLRRHGFPSLQFIFMGPKLSVNTILVESGNRPVTGIRLYLEGKKNDCLAIHLQHLSELPSIVQLSGDSSYDDITLQSREYHEPIKWAFLSHVCTAPVQYTGVQIDDFAYIVTKAWLEVKELSLRKVLFLRLGFSAVASAKIRNSQWTGPASTTRTSGSISALISTRFGMGQNPPADAPKVHLNSAVFPSGPPVPAKAPRMSSIVDTTEMVRGPEESPGYWVVTGAKLCVEGGKISLRAKYSLLAFLTEDDI</sequence>
<dbReference type="Pfam" id="PF01823">
    <property type="entry name" value="MACPF"/>
    <property type="match status" value="1"/>
</dbReference>
<organism evidence="2 3">
    <name type="scientific">Colocasia esculenta</name>
    <name type="common">Wild taro</name>
    <name type="synonym">Arum esculentum</name>
    <dbReference type="NCBI Taxonomy" id="4460"/>
    <lineage>
        <taxon>Eukaryota</taxon>
        <taxon>Viridiplantae</taxon>
        <taxon>Streptophyta</taxon>
        <taxon>Embryophyta</taxon>
        <taxon>Tracheophyta</taxon>
        <taxon>Spermatophyta</taxon>
        <taxon>Magnoliopsida</taxon>
        <taxon>Liliopsida</taxon>
        <taxon>Araceae</taxon>
        <taxon>Aroideae</taxon>
        <taxon>Colocasieae</taxon>
        <taxon>Colocasia</taxon>
    </lineage>
</organism>
<dbReference type="PROSITE" id="PS51412">
    <property type="entry name" value="MACPF_2"/>
    <property type="match status" value="1"/>
</dbReference>
<keyword evidence="3" id="KW-1185">Reference proteome</keyword>
<reference evidence="2" key="1">
    <citation type="submission" date="2017-07" db="EMBL/GenBank/DDBJ databases">
        <title>Taro Niue Genome Assembly and Annotation.</title>
        <authorList>
            <person name="Atibalentja N."/>
            <person name="Keating K."/>
            <person name="Fields C.J."/>
        </authorList>
    </citation>
    <scope>NUCLEOTIDE SEQUENCE</scope>
    <source>
        <strain evidence="2">Niue_2</strain>
        <tissue evidence="2">Leaf</tissue>
    </source>
</reference>
<name>A0A843WI60_COLES</name>
<dbReference type="PANTHER" id="PTHR33199:SF8">
    <property type="entry name" value="MACPF DOMAIN-CONTAINING PROTEIN NSL1"/>
    <property type="match status" value="1"/>
</dbReference>
<dbReference type="EMBL" id="NMUH01003830">
    <property type="protein sequence ID" value="MQM07247.1"/>
    <property type="molecule type" value="Genomic_DNA"/>
</dbReference>
<comment type="caution">
    <text evidence="2">The sequence shown here is derived from an EMBL/GenBank/DDBJ whole genome shotgun (WGS) entry which is preliminary data.</text>
</comment>
<accession>A0A843WI60</accession>
<proteinExistence type="predicted"/>
<dbReference type="Proteomes" id="UP000652761">
    <property type="component" value="Unassembled WGS sequence"/>
</dbReference>
<dbReference type="OrthoDB" id="1366754at2759"/>
<gene>
    <name evidence="2" type="ORF">Taro_040085</name>
</gene>
<feature type="domain" description="MACPF" evidence="1">
    <location>
        <begin position="4"/>
        <end position="365"/>
    </location>
</feature>
<evidence type="ECO:0000313" key="3">
    <source>
        <dbReference type="Proteomes" id="UP000652761"/>
    </source>
</evidence>
<dbReference type="InterPro" id="IPR044663">
    <property type="entry name" value="CAD1/NSL1-like"/>
</dbReference>
<dbReference type="GO" id="GO:2000031">
    <property type="term" value="P:regulation of salicylic acid mediated signaling pathway"/>
    <property type="evidence" value="ECO:0007669"/>
    <property type="project" value="InterPro"/>
</dbReference>
<protein>
    <recommendedName>
        <fullName evidence="1">MACPF domain-containing protein</fullName>
    </recommendedName>
</protein>
<dbReference type="AlphaFoldDB" id="A0A843WI60"/>
<dbReference type="GO" id="GO:0009626">
    <property type="term" value="P:plant-type hypersensitive response"/>
    <property type="evidence" value="ECO:0007669"/>
    <property type="project" value="TreeGrafter"/>
</dbReference>
<dbReference type="GO" id="GO:0005886">
    <property type="term" value="C:plasma membrane"/>
    <property type="evidence" value="ECO:0007669"/>
    <property type="project" value="TreeGrafter"/>
</dbReference>